<dbReference type="GO" id="GO:0016407">
    <property type="term" value="F:acetyltransferase activity"/>
    <property type="evidence" value="ECO:0007669"/>
    <property type="project" value="InterPro"/>
</dbReference>
<evidence type="ECO:0000256" key="3">
    <source>
        <dbReference type="SAM" id="MobiDB-lite"/>
    </source>
</evidence>
<dbReference type="Pfam" id="PF12464">
    <property type="entry name" value="Mac"/>
    <property type="match status" value="1"/>
</dbReference>
<dbReference type="OrthoDB" id="25818at2759"/>
<dbReference type="SMART" id="SM01266">
    <property type="entry name" value="Mac"/>
    <property type="match status" value="1"/>
</dbReference>
<feature type="compositionally biased region" description="Polar residues" evidence="3">
    <location>
        <begin position="16"/>
        <end position="25"/>
    </location>
</feature>
<feature type="region of interest" description="Disordered" evidence="3">
    <location>
        <begin position="1"/>
        <end position="97"/>
    </location>
</feature>
<evidence type="ECO:0000256" key="2">
    <source>
        <dbReference type="ARBA" id="ARBA00022679"/>
    </source>
</evidence>
<dbReference type="PANTHER" id="PTHR23416">
    <property type="entry name" value="SIALIC ACID SYNTHASE-RELATED"/>
    <property type="match status" value="1"/>
</dbReference>
<dbReference type="InterPro" id="IPR011004">
    <property type="entry name" value="Trimer_LpxA-like_sf"/>
</dbReference>
<reference evidence="5 6" key="1">
    <citation type="journal article" date="2013" name="BMC Genomics">
        <title>The genome and transcriptome of the pine saprophyte Ophiostoma piceae, and a comparison with the bark beetle-associated pine pathogen Grosmannia clavigera.</title>
        <authorList>
            <person name="Haridas S."/>
            <person name="Wang Y."/>
            <person name="Lim L."/>
            <person name="Massoumi Alamouti S."/>
            <person name="Jackman S."/>
            <person name="Docking R."/>
            <person name="Robertson G."/>
            <person name="Birol I."/>
            <person name="Bohlmann J."/>
            <person name="Breuil C."/>
        </authorList>
    </citation>
    <scope>NUCLEOTIDE SEQUENCE [LARGE SCALE GENOMIC DNA]</scope>
    <source>
        <strain evidence="5 6">UAMH 11346</strain>
    </source>
</reference>
<dbReference type="Proteomes" id="UP000016923">
    <property type="component" value="Unassembled WGS sequence"/>
</dbReference>
<proteinExistence type="inferred from homology"/>
<evidence type="ECO:0000313" key="5">
    <source>
        <dbReference type="EMBL" id="EPE10035.1"/>
    </source>
</evidence>
<evidence type="ECO:0000313" key="6">
    <source>
        <dbReference type="Proteomes" id="UP000016923"/>
    </source>
</evidence>
<gene>
    <name evidence="5" type="ORF">F503_05130</name>
</gene>
<dbReference type="AlphaFoldDB" id="S3D963"/>
<dbReference type="PANTHER" id="PTHR23416:SF76">
    <property type="entry name" value="ZN(II)2CYS6 TRANSCRIPTION FACTOR (EUROFUNG)"/>
    <property type="match status" value="1"/>
</dbReference>
<dbReference type="EMBL" id="KE148146">
    <property type="protein sequence ID" value="EPE10035.1"/>
    <property type="molecule type" value="Genomic_DNA"/>
</dbReference>
<dbReference type="STRING" id="1262450.S3D963"/>
<evidence type="ECO:0000256" key="1">
    <source>
        <dbReference type="ARBA" id="ARBA00007274"/>
    </source>
</evidence>
<name>S3D963_OPHP1</name>
<comment type="similarity">
    <text evidence="1">Belongs to the transferase hexapeptide repeat family.</text>
</comment>
<organism evidence="5 6">
    <name type="scientific">Ophiostoma piceae (strain UAMH 11346)</name>
    <name type="common">Sap stain fungus</name>
    <dbReference type="NCBI Taxonomy" id="1262450"/>
    <lineage>
        <taxon>Eukaryota</taxon>
        <taxon>Fungi</taxon>
        <taxon>Dikarya</taxon>
        <taxon>Ascomycota</taxon>
        <taxon>Pezizomycotina</taxon>
        <taxon>Sordariomycetes</taxon>
        <taxon>Sordariomycetidae</taxon>
        <taxon>Ophiostomatales</taxon>
        <taxon>Ophiostomataceae</taxon>
        <taxon>Ophiostoma</taxon>
    </lineage>
</organism>
<dbReference type="VEuPathDB" id="FungiDB:F503_05130"/>
<dbReference type="Gene3D" id="2.160.10.10">
    <property type="entry name" value="Hexapeptide repeat proteins"/>
    <property type="match status" value="1"/>
</dbReference>
<dbReference type="GO" id="GO:0008374">
    <property type="term" value="F:O-acyltransferase activity"/>
    <property type="evidence" value="ECO:0007669"/>
    <property type="project" value="TreeGrafter"/>
</dbReference>
<dbReference type="Pfam" id="PF14602">
    <property type="entry name" value="Hexapep_2"/>
    <property type="match status" value="1"/>
</dbReference>
<protein>
    <submittedName>
        <fullName evidence="5">Nodulation protein l</fullName>
    </submittedName>
</protein>
<feature type="domain" description="Maltose/galactoside acetyltransferase" evidence="4">
    <location>
        <begin position="115"/>
        <end position="173"/>
    </location>
</feature>
<evidence type="ECO:0000259" key="4">
    <source>
        <dbReference type="SMART" id="SM01266"/>
    </source>
</evidence>
<dbReference type="OMA" id="KASHRTI"/>
<feature type="compositionally biased region" description="Polar residues" evidence="3">
    <location>
        <begin position="34"/>
        <end position="43"/>
    </location>
</feature>
<dbReference type="HOGENOM" id="CLU_940401_0_0_1"/>
<keyword evidence="6" id="KW-1185">Reference proteome</keyword>
<dbReference type="InterPro" id="IPR051159">
    <property type="entry name" value="Hexapeptide_acetyltransf"/>
</dbReference>
<accession>S3D963</accession>
<dbReference type="InterPro" id="IPR024688">
    <property type="entry name" value="Mac_dom"/>
</dbReference>
<sequence length="296" mass="32995">MHPGVTHKASHRTIRETSQPSTSKSFHGLPPQPYSQGRPQQEPSPIEGPPPFEEHRPFTPPPLERSPSPVEDERQLHLHTQHSSDDEDEDIIEVRPRRRPDVPFFSTIFGPRRERDEMYGGRPFYQFDMELVEERERCSAACWKFNNAMNPSLGLSSVERSRLFKEILQPRDELNLAPINDTDVVGEQVSVEAPFHADYGYNIQIGSEVFIGRNCHISDSMSVSIGNRVYIGPNVSFHTTRLASDGSLREGVHSALYGSGITIGDNVYIEGNVTILAGVNIGHGTVIRAGSVVSAE</sequence>
<dbReference type="InterPro" id="IPR001451">
    <property type="entry name" value="Hexapep"/>
</dbReference>
<dbReference type="Pfam" id="PF00132">
    <property type="entry name" value="Hexapep"/>
    <property type="match status" value="1"/>
</dbReference>
<dbReference type="eggNOG" id="KOG4750">
    <property type="taxonomic scope" value="Eukaryota"/>
</dbReference>
<dbReference type="SUPFAM" id="SSF51161">
    <property type="entry name" value="Trimeric LpxA-like enzymes"/>
    <property type="match status" value="1"/>
</dbReference>
<keyword evidence="2" id="KW-0808">Transferase</keyword>